<keyword evidence="4" id="KW-0175">Coiled coil</keyword>
<feature type="repeat" description="ANK" evidence="3">
    <location>
        <begin position="793"/>
        <end position="825"/>
    </location>
</feature>
<dbReference type="PANTHER" id="PTHR24123:SF33">
    <property type="entry name" value="PROTEIN HOS4"/>
    <property type="match status" value="1"/>
</dbReference>
<dbReference type="Pfam" id="PF13606">
    <property type="entry name" value="Ank_3"/>
    <property type="match status" value="1"/>
</dbReference>
<feature type="repeat" description="ANK" evidence="3">
    <location>
        <begin position="1269"/>
        <end position="1301"/>
    </location>
</feature>
<dbReference type="PROSITE" id="PS50297">
    <property type="entry name" value="ANK_REP_REGION"/>
    <property type="match status" value="6"/>
</dbReference>
<name>A0A8B8EYS5_CRAVI</name>
<dbReference type="InterPro" id="IPR027417">
    <property type="entry name" value="P-loop_NTPase"/>
</dbReference>
<dbReference type="InterPro" id="IPR049050">
    <property type="entry name" value="nSTAND3"/>
</dbReference>
<dbReference type="Gene3D" id="1.25.40.20">
    <property type="entry name" value="Ankyrin repeat-containing domain"/>
    <property type="match status" value="2"/>
</dbReference>
<sequence>MISSKHLSNRYTTNFARLCRLLSVCAELLRDVLRRYISEVALYSELDAAKAKLMPVLNLSQKDILYQNRKSFLPYDDLDITLLYTLIRNLCDDTHKLKNGQKGMKSPQNGWGKIPFQQDRSLAANIERIRFFRNETCHHEKDSVMDNDFILAWNKMKKVVEDIEKKLNNQIDPTKYVDILKEIKEISMDPEESQKYIEEIENMKREQECLEEKIHKGVREELSKCHVFQDSKMNKQIARTGTFIEKEYKNLHQYFVGTKASSSVMEHLCALGIVIVKGNPGDGKTTLSVFIMKLLKDKGKIPIQIRSPSDWDEFISPNENLLVFIDNIFGEISLSQTEVLQWSSRFPEIQTSVGSDVEGSDNMVIITIRNDIYEECQNSIKDESFFKEATVDISDEVHKLSTEEMGQILEKYVSQDIYQSCVIKSEHFFNDIPNLGFPQCCRLLKDNVQLKEDFPNFLKHPLHFLKECFKKYLKNKEMKMAVLAFVLLSGGKVEKLAFEKTYIHENLKTKAMEMCKLSPDLIVFHNSIQAFKSGYLTFDNAEECYKFSHSSVESSLILVLGDICDVSKLVESCAVNLLKYLASENCPRSKMETLMIDKKNFACVTERVISLVETRIPAIYACLSELILWYDERFFEEFLETVWRQGQHFLTCVDEESKSMLVHFAAAGNVKWVQYLYENLKENEFQDQHYLSLNVACEYNQLNIVKYLLKMKVKPDITSCFHAVKGGLIEIIKILADNGVDLKERTYSLTPPFRQFKPETISVLDEACFRGQIHLVLDILNLCPDLLYTKNEAGEYSLHYVAYSGATEVLKILIEKGLNPFEKSYFESTILHFACQNGKLETFQYIVKTYPELLNEVNDNTQKGTLLHRAAQGGIISILEKLVGTGKDIYSRNIDGETVLHDACTFGRIDMCKYLVNNYPKLLQVLCNNGASAIHTGGAGGSVEILEFLCSSGLEVKTLSNEGKTILHIACAHGRINLCRFLIKKYPSLLEVSDNYGVHVIHETAVGGNVELFKFLVEMKKESLFFKTKDGQTVLHFAASGGNLELSKYLLEIEPNFLLEITEGNITVLHNAAIGGNVQLFKLFVKMGLSPSYKTTKEQSVLHFACENKKMWMIKYLIEENSQLLSELDDTGWSVAHYAAYSGNVQLLTFLQEKGVDLQLRTNLGETALHLASQNSHIAVCKYLLETIKSDPDDFLKCKDNEGRSVLHYAASGGYVKLFEFYIRKGLSIYDKTNEGETVLNYAARNCRIEMCEYIIAKNKEFVWHVDNVGESVLHDVARVGNIEIFEMFIDLGLEVDKTNAAGETVLHIACSNRKFKFCDYVSERFTQIIEKRDNEKRKVVKETEQFSFQQTQYKFST</sequence>
<feature type="domain" description="DZIP3-like HEPN" evidence="5">
    <location>
        <begin position="55"/>
        <end position="195"/>
    </location>
</feature>
<dbReference type="Pfam" id="PF13637">
    <property type="entry name" value="Ank_4"/>
    <property type="match status" value="1"/>
</dbReference>
<dbReference type="SUPFAM" id="SSF48403">
    <property type="entry name" value="Ankyrin repeat"/>
    <property type="match status" value="3"/>
</dbReference>
<evidence type="ECO:0000256" key="3">
    <source>
        <dbReference type="PROSITE-ProRule" id="PRU00023"/>
    </source>
</evidence>
<dbReference type="GeneID" id="111137788"/>
<protein>
    <submittedName>
        <fullName evidence="8">Uncharacterized protein LOC111137788 isoform X1</fullName>
    </submittedName>
</protein>
<dbReference type="Proteomes" id="UP000694844">
    <property type="component" value="Chromosome 5"/>
</dbReference>
<feature type="domain" description="Novel STAND NTPase 3" evidence="6">
    <location>
        <begin position="255"/>
        <end position="413"/>
    </location>
</feature>
<keyword evidence="7" id="KW-1185">Reference proteome</keyword>
<feature type="repeat" description="ANK" evidence="3">
    <location>
        <begin position="1131"/>
        <end position="1163"/>
    </location>
</feature>
<feature type="repeat" description="ANK" evidence="3">
    <location>
        <begin position="1202"/>
        <end position="1234"/>
    </location>
</feature>
<dbReference type="RefSeq" id="XP_022345146.1">
    <property type="nucleotide sequence ID" value="XM_022489438.1"/>
</dbReference>
<dbReference type="SUPFAM" id="SSF52540">
    <property type="entry name" value="P-loop containing nucleoside triphosphate hydrolases"/>
    <property type="match status" value="1"/>
</dbReference>
<evidence type="ECO:0000313" key="7">
    <source>
        <dbReference type="Proteomes" id="UP000694844"/>
    </source>
</evidence>
<dbReference type="InterPro" id="IPR041249">
    <property type="entry name" value="HEPN_DZIP3"/>
</dbReference>
<evidence type="ECO:0000313" key="8">
    <source>
        <dbReference type="RefSeq" id="XP_022345146.1"/>
    </source>
</evidence>
<dbReference type="PROSITE" id="PS50088">
    <property type="entry name" value="ANK_REPEAT"/>
    <property type="match status" value="7"/>
</dbReference>
<dbReference type="OrthoDB" id="6138656at2759"/>
<feature type="repeat" description="ANK" evidence="3">
    <location>
        <begin position="1164"/>
        <end position="1186"/>
    </location>
</feature>
<dbReference type="Pfam" id="PF20720">
    <property type="entry name" value="nSTAND3"/>
    <property type="match status" value="1"/>
</dbReference>
<dbReference type="InterPro" id="IPR036770">
    <property type="entry name" value="Ankyrin_rpt-contain_sf"/>
</dbReference>
<evidence type="ECO:0000256" key="2">
    <source>
        <dbReference type="ARBA" id="ARBA00023043"/>
    </source>
</evidence>
<evidence type="ECO:0000259" key="6">
    <source>
        <dbReference type="Pfam" id="PF20720"/>
    </source>
</evidence>
<keyword evidence="1" id="KW-0677">Repeat</keyword>
<accession>A0A8B8EYS5</accession>
<evidence type="ECO:0000256" key="4">
    <source>
        <dbReference type="SAM" id="Coils"/>
    </source>
</evidence>
<evidence type="ECO:0000259" key="5">
    <source>
        <dbReference type="Pfam" id="PF18738"/>
    </source>
</evidence>
<dbReference type="InterPro" id="IPR051165">
    <property type="entry name" value="Multifunctional_ANK_Repeat"/>
</dbReference>
<keyword evidence="2 3" id="KW-0040">ANK repeat</keyword>
<feature type="repeat" description="ANK" evidence="3">
    <location>
        <begin position="962"/>
        <end position="985"/>
    </location>
</feature>
<feature type="repeat" description="ANK" evidence="3">
    <location>
        <begin position="1030"/>
        <end position="1052"/>
    </location>
</feature>
<dbReference type="KEGG" id="cvn:111137788"/>
<dbReference type="Pfam" id="PF18738">
    <property type="entry name" value="HEPN_DZIP3"/>
    <property type="match status" value="1"/>
</dbReference>
<dbReference type="Pfam" id="PF12796">
    <property type="entry name" value="Ank_2"/>
    <property type="match status" value="5"/>
</dbReference>
<evidence type="ECO:0000256" key="1">
    <source>
        <dbReference type="ARBA" id="ARBA00022737"/>
    </source>
</evidence>
<proteinExistence type="predicted"/>
<gene>
    <name evidence="8" type="primary">LOC111137788</name>
</gene>
<dbReference type="PANTHER" id="PTHR24123">
    <property type="entry name" value="ANKYRIN REPEAT-CONTAINING"/>
    <property type="match status" value="1"/>
</dbReference>
<dbReference type="InterPro" id="IPR002110">
    <property type="entry name" value="Ankyrin_rpt"/>
</dbReference>
<dbReference type="SMART" id="SM00248">
    <property type="entry name" value="ANK"/>
    <property type="match status" value="19"/>
</dbReference>
<organism evidence="7 8">
    <name type="scientific">Crassostrea virginica</name>
    <name type="common">Eastern oyster</name>
    <dbReference type="NCBI Taxonomy" id="6565"/>
    <lineage>
        <taxon>Eukaryota</taxon>
        <taxon>Metazoa</taxon>
        <taxon>Spiralia</taxon>
        <taxon>Lophotrochozoa</taxon>
        <taxon>Mollusca</taxon>
        <taxon>Bivalvia</taxon>
        <taxon>Autobranchia</taxon>
        <taxon>Pteriomorphia</taxon>
        <taxon>Ostreida</taxon>
        <taxon>Ostreoidea</taxon>
        <taxon>Ostreidae</taxon>
        <taxon>Crassostrea</taxon>
    </lineage>
</organism>
<reference evidence="8" key="1">
    <citation type="submission" date="2025-08" db="UniProtKB">
        <authorList>
            <consortium name="RefSeq"/>
        </authorList>
    </citation>
    <scope>IDENTIFICATION</scope>
    <source>
        <tissue evidence="8">Whole sample</tissue>
    </source>
</reference>
<feature type="coiled-coil region" evidence="4">
    <location>
        <begin position="193"/>
        <end position="220"/>
    </location>
</feature>